<feature type="compositionally biased region" description="Polar residues" evidence="1">
    <location>
        <begin position="1"/>
        <end position="25"/>
    </location>
</feature>
<proteinExistence type="predicted"/>
<feature type="region of interest" description="Disordered" evidence="1">
    <location>
        <begin position="1"/>
        <end position="43"/>
    </location>
</feature>
<reference evidence="2 3" key="1">
    <citation type="submission" date="2024-01" db="EMBL/GenBank/DDBJ databases">
        <title>The complete chloroplast genome sequence of Lithospermum erythrorhizon: insights into the phylogenetic relationship among Boraginaceae species and the maternal lineages of purple gromwells.</title>
        <authorList>
            <person name="Okada T."/>
            <person name="Watanabe K."/>
        </authorList>
    </citation>
    <scope>NUCLEOTIDE SEQUENCE [LARGE SCALE GENOMIC DNA]</scope>
</reference>
<feature type="compositionally biased region" description="Low complexity" evidence="1">
    <location>
        <begin position="26"/>
        <end position="43"/>
    </location>
</feature>
<evidence type="ECO:0000313" key="2">
    <source>
        <dbReference type="EMBL" id="GAA0168261.1"/>
    </source>
</evidence>
<sequence length="101" mass="10489">MASTSARRILQKSTSAAKSFLSRTVSPPCAASSLGSAASSISPPRISRHRTFFLSRLPVELGCGESLIPLHSVTASALLNSLLSSNVGQWGCLSEGFATPL</sequence>
<dbReference type="PANTHER" id="PTHR33156:SF2">
    <property type="entry name" value="OS01G0738000 PROTEIN"/>
    <property type="match status" value="1"/>
</dbReference>
<evidence type="ECO:0000256" key="1">
    <source>
        <dbReference type="SAM" id="MobiDB-lite"/>
    </source>
</evidence>
<dbReference type="GO" id="GO:0005739">
    <property type="term" value="C:mitochondrion"/>
    <property type="evidence" value="ECO:0007669"/>
    <property type="project" value="TreeGrafter"/>
</dbReference>
<dbReference type="AlphaFoldDB" id="A0AAV3QZ28"/>
<name>A0AAV3QZ28_LITER</name>
<dbReference type="EMBL" id="BAABME010006400">
    <property type="protein sequence ID" value="GAA0168261.1"/>
    <property type="molecule type" value="Genomic_DNA"/>
</dbReference>
<protein>
    <recommendedName>
        <fullName evidence="4">Protein NUCLEAR FUSION DEFECTIVE 6, chloroplastic/mitochondrial-like</fullName>
    </recommendedName>
</protein>
<dbReference type="PANTHER" id="PTHR33156">
    <property type="entry name" value="OS02G0230000 PROTEIN"/>
    <property type="match status" value="1"/>
</dbReference>
<comment type="caution">
    <text evidence="2">The sequence shown here is derived from an EMBL/GenBank/DDBJ whole genome shotgun (WGS) entry which is preliminary data.</text>
</comment>
<evidence type="ECO:0008006" key="4">
    <source>
        <dbReference type="Google" id="ProtNLM"/>
    </source>
</evidence>
<dbReference type="Proteomes" id="UP001454036">
    <property type="component" value="Unassembled WGS sequence"/>
</dbReference>
<keyword evidence="3" id="KW-1185">Reference proteome</keyword>
<dbReference type="InterPro" id="IPR043459">
    <property type="entry name" value="NFD6/NOXY2-like"/>
</dbReference>
<accession>A0AAV3QZ28</accession>
<organism evidence="2 3">
    <name type="scientific">Lithospermum erythrorhizon</name>
    <name type="common">Purple gromwell</name>
    <name type="synonym">Lithospermum officinale var. erythrorhizon</name>
    <dbReference type="NCBI Taxonomy" id="34254"/>
    <lineage>
        <taxon>Eukaryota</taxon>
        <taxon>Viridiplantae</taxon>
        <taxon>Streptophyta</taxon>
        <taxon>Embryophyta</taxon>
        <taxon>Tracheophyta</taxon>
        <taxon>Spermatophyta</taxon>
        <taxon>Magnoliopsida</taxon>
        <taxon>eudicotyledons</taxon>
        <taxon>Gunneridae</taxon>
        <taxon>Pentapetalae</taxon>
        <taxon>asterids</taxon>
        <taxon>lamiids</taxon>
        <taxon>Boraginales</taxon>
        <taxon>Boraginaceae</taxon>
        <taxon>Boraginoideae</taxon>
        <taxon>Lithospermeae</taxon>
        <taxon>Lithospermum</taxon>
    </lineage>
</organism>
<evidence type="ECO:0000313" key="3">
    <source>
        <dbReference type="Proteomes" id="UP001454036"/>
    </source>
</evidence>
<gene>
    <name evidence="2" type="ORF">LIER_23018</name>
</gene>